<organism evidence="2 3">
    <name type="scientific">Luteimicrobium album</name>
    <dbReference type="NCBI Taxonomy" id="1054550"/>
    <lineage>
        <taxon>Bacteria</taxon>
        <taxon>Bacillati</taxon>
        <taxon>Actinomycetota</taxon>
        <taxon>Actinomycetes</taxon>
        <taxon>Micrococcales</taxon>
        <taxon>Luteimicrobium</taxon>
    </lineage>
</organism>
<evidence type="ECO:0000313" key="2">
    <source>
        <dbReference type="EMBL" id="GMA23681.1"/>
    </source>
</evidence>
<dbReference type="Pfam" id="PF12831">
    <property type="entry name" value="FAD_oxidored"/>
    <property type="match status" value="1"/>
</dbReference>
<protein>
    <submittedName>
        <fullName evidence="2">Uncharacterized protein</fullName>
    </submittedName>
</protein>
<reference evidence="3" key="1">
    <citation type="journal article" date="2019" name="Int. J. Syst. Evol. Microbiol.">
        <title>The Global Catalogue of Microorganisms (GCM) 10K type strain sequencing project: providing services to taxonomists for standard genome sequencing and annotation.</title>
        <authorList>
            <consortium name="The Broad Institute Genomics Platform"/>
            <consortium name="The Broad Institute Genome Sequencing Center for Infectious Disease"/>
            <person name="Wu L."/>
            <person name="Ma J."/>
        </authorList>
    </citation>
    <scope>NUCLEOTIDE SEQUENCE [LARGE SCALE GENOMIC DNA]</scope>
    <source>
        <strain evidence="3">NBRC 106348</strain>
    </source>
</reference>
<evidence type="ECO:0000256" key="1">
    <source>
        <dbReference type="SAM" id="MobiDB-lite"/>
    </source>
</evidence>
<proteinExistence type="predicted"/>
<accession>A0ABQ6HYV9</accession>
<dbReference type="Proteomes" id="UP001157091">
    <property type="component" value="Unassembled WGS sequence"/>
</dbReference>
<dbReference type="EMBL" id="BSUK01000001">
    <property type="protein sequence ID" value="GMA23681.1"/>
    <property type="molecule type" value="Genomic_DNA"/>
</dbReference>
<gene>
    <name evidence="2" type="ORF">GCM10025864_14400</name>
</gene>
<feature type="region of interest" description="Disordered" evidence="1">
    <location>
        <begin position="27"/>
        <end position="47"/>
    </location>
</feature>
<sequence>MVAADVVLDATETGKLLALAGAEHTVGAESAAETGEPHAPDEPNPDDQQAITWCFAVEDRAGEDHTIAKPHDYETWRDRRWPFWPGSQLSWTDLDPIRLRPRTIRLHEPGLRRDRWTYRRIGARSLLADRSTEQDVTLVNWPQNDCWTRPLVDSTDPTSAQPWYESAAARDAKALSRAFLYWMQTEAPEPTAAPGTRGCSSAPT</sequence>
<name>A0ABQ6HYV9_9MICO</name>
<comment type="caution">
    <text evidence="2">The sequence shown here is derived from an EMBL/GenBank/DDBJ whole genome shotgun (WGS) entry which is preliminary data.</text>
</comment>
<evidence type="ECO:0000313" key="3">
    <source>
        <dbReference type="Proteomes" id="UP001157091"/>
    </source>
</evidence>
<keyword evidence="3" id="KW-1185">Reference proteome</keyword>